<comment type="similarity">
    <text evidence="6">Belongs to the exbB/tolQ family.</text>
</comment>
<organism evidence="9 10">
    <name type="scientific">Brevinema andersonii</name>
    <dbReference type="NCBI Taxonomy" id="34097"/>
    <lineage>
        <taxon>Bacteria</taxon>
        <taxon>Pseudomonadati</taxon>
        <taxon>Spirochaetota</taxon>
        <taxon>Spirochaetia</taxon>
        <taxon>Brevinematales</taxon>
        <taxon>Brevinemataceae</taxon>
        <taxon>Brevinema</taxon>
    </lineage>
</organism>
<protein>
    <submittedName>
        <fullName evidence="9">Biopolymer transport protein ExbB</fullName>
    </submittedName>
</protein>
<dbReference type="Pfam" id="PF01618">
    <property type="entry name" value="MotA_ExbB"/>
    <property type="match status" value="1"/>
</dbReference>
<dbReference type="GO" id="GO:0005886">
    <property type="term" value="C:plasma membrane"/>
    <property type="evidence" value="ECO:0007669"/>
    <property type="project" value="UniProtKB-SubCell"/>
</dbReference>
<feature type="domain" description="MotA/TolQ/ExbB proton channel" evidence="8">
    <location>
        <begin position="70"/>
        <end position="186"/>
    </location>
</feature>
<evidence type="ECO:0000256" key="2">
    <source>
        <dbReference type="ARBA" id="ARBA00022475"/>
    </source>
</evidence>
<keyword evidence="6" id="KW-0813">Transport</keyword>
<keyword evidence="6" id="KW-0653">Protein transport</keyword>
<keyword evidence="3 7" id="KW-0812">Transmembrane</keyword>
<evidence type="ECO:0000313" key="10">
    <source>
        <dbReference type="Proteomes" id="UP000240042"/>
    </source>
</evidence>
<dbReference type="RefSeq" id="WP_092319748.1">
    <property type="nucleotide sequence ID" value="NZ_FOKY01000017.1"/>
</dbReference>
<keyword evidence="4 7" id="KW-1133">Transmembrane helix</keyword>
<keyword evidence="5 7" id="KW-0472">Membrane</keyword>
<dbReference type="Proteomes" id="UP000240042">
    <property type="component" value="Unassembled WGS sequence"/>
</dbReference>
<dbReference type="InterPro" id="IPR002898">
    <property type="entry name" value="MotA_ExbB_proton_chnl"/>
</dbReference>
<evidence type="ECO:0000256" key="3">
    <source>
        <dbReference type="ARBA" id="ARBA00022692"/>
    </source>
</evidence>
<sequence>MSYLIQGGWVMLAILLSSIVALAVFVERLFYLLSVSKNAGVIRKEMQERFRGLKVGEAISICDAHPGAASNIMRAGLSVAARSREEIERSMEDAAKYELPKLNRNLPILATIVNIATLLGLLGTVLGMITSTSVLASQGLGNPSDLIGGISQALVTTAAGLIVAIPGQVGYNYLVARIDSIILDIETTATELIKVLKSGAPVSAPITKRW</sequence>
<dbReference type="OrthoDB" id="4045at2"/>
<accession>A0A1I1EYQ9</accession>
<dbReference type="STRING" id="34097.SAMN02745150_01247"/>
<dbReference type="InterPro" id="IPR050790">
    <property type="entry name" value="ExbB/TolQ_transport"/>
</dbReference>
<evidence type="ECO:0000313" key="9">
    <source>
        <dbReference type="EMBL" id="SFB90043.1"/>
    </source>
</evidence>
<keyword evidence="10" id="KW-1185">Reference proteome</keyword>
<evidence type="ECO:0000259" key="8">
    <source>
        <dbReference type="Pfam" id="PF01618"/>
    </source>
</evidence>
<feature type="transmembrane region" description="Helical" evidence="7">
    <location>
        <begin position="6"/>
        <end position="26"/>
    </location>
</feature>
<dbReference type="PANTHER" id="PTHR30625:SF11">
    <property type="entry name" value="MOTA_TOLQ_EXBB PROTON CHANNEL DOMAIN-CONTAINING PROTEIN"/>
    <property type="match status" value="1"/>
</dbReference>
<keyword evidence="2" id="KW-1003">Cell membrane</keyword>
<evidence type="ECO:0000256" key="6">
    <source>
        <dbReference type="RuleBase" id="RU004057"/>
    </source>
</evidence>
<evidence type="ECO:0000256" key="4">
    <source>
        <dbReference type="ARBA" id="ARBA00022989"/>
    </source>
</evidence>
<dbReference type="EMBL" id="FOKY01000017">
    <property type="protein sequence ID" value="SFB90043.1"/>
    <property type="molecule type" value="Genomic_DNA"/>
</dbReference>
<comment type="subcellular location">
    <subcellularLocation>
        <location evidence="1">Cell membrane</location>
        <topology evidence="1">Multi-pass membrane protein</topology>
    </subcellularLocation>
    <subcellularLocation>
        <location evidence="6">Membrane</location>
        <topology evidence="6">Multi-pass membrane protein</topology>
    </subcellularLocation>
</comment>
<evidence type="ECO:0000256" key="7">
    <source>
        <dbReference type="SAM" id="Phobius"/>
    </source>
</evidence>
<name>A0A1I1EYQ9_BREAD</name>
<feature type="transmembrane region" description="Helical" evidence="7">
    <location>
        <begin position="149"/>
        <end position="174"/>
    </location>
</feature>
<reference evidence="10" key="1">
    <citation type="submission" date="2016-10" db="EMBL/GenBank/DDBJ databases">
        <authorList>
            <person name="Varghese N."/>
            <person name="Submissions S."/>
        </authorList>
    </citation>
    <scope>NUCLEOTIDE SEQUENCE [LARGE SCALE GENOMIC DNA]</scope>
    <source>
        <strain evidence="10">ATCC 43811</strain>
    </source>
</reference>
<gene>
    <name evidence="9" type="ORF">SAMN02745150_01247</name>
</gene>
<dbReference type="AlphaFoldDB" id="A0A1I1EYQ9"/>
<evidence type="ECO:0000256" key="5">
    <source>
        <dbReference type="ARBA" id="ARBA00023136"/>
    </source>
</evidence>
<evidence type="ECO:0000256" key="1">
    <source>
        <dbReference type="ARBA" id="ARBA00004651"/>
    </source>
</evidence>
<dbReference type="GO" id="GO:0017038">
    <property type="term" value="P:protein import"/>
    <property type="evidence" value="ECO:0007669"/>
    <property type="project" value="TreeGrafter"/>
</dbReference>
<proteinExistence type="inferred from homology"/>
<feature type="transmembrane region" description="Helical" evidence="7">
    <location>
        <begin position="106"/>
        <end position="129"/>
    </location>
</feature>
<dbReference type="PANTHER" id="PTHR30625">
    <property type="entry name" value="PROTEIN TOLQ"/>
    <property type="match status" value="1"/>
</dbReference>